<organism evidence="2 3">
    <name type="scientific">Thalassoglobus polymorphus</name>
    <dbReference type="NCBI Taxonomy" id="2527994"/>
    <lineage>
        <taxon>Bacteria</taxon>
        <taxon>Pseudomonadati</taxon>
        <taxon>Planctomycetota</taxon>
        <taxon>Planctomycetia</taxon>
        <taxon>Planctomycetales</taxon>
        <taxon>Planctomycetaceae</taxon>
        <taxon>Thalassoglobus</taxon>
    </lineage>
</organism>
<reference evidence="2 3" key="1">
    <citation type="submission" date="2019-02" db="EMBL/GenBank/DDBJ databases">
        <title>Deep-cultivation of Planctomycetes and their phenomic and genomic characterization uncovers novel biology.</title>
        <authorList>
            <person name="Wiegand S."/>
            <person name="Jogler M."/>
            <person name="Boedeker C."/>
            <person name="Pinto D."/>
            <person name="Vollmers J."/>
            <person name="Rivas-Marin E."/>
            <person name="Kohn T."/>
            <person name="Peeters S.H."/>
            <person name="Heuer A."/>
            <person name="Rast P."/>
            <person name="Oberbeckmann S."/>
            <person name="Bunk B."/>
            <person name="Jeske O."/>
            <person name="Meyerdierks A."/>
            <person name="Storesund J.E."/>
            <person name="Kallscheuer N."/>
            <person name="Luecker S."/>
            <person name="Lage O.M."/>
            <person name="Pohl T."/>
            <person name="Merkel B.J."/>
            <person name="Hornburger P."/>
            <person name="Mueller R.-W."/>
            <person name="Bruemmer F."/>
            <person name="Labrenz M."/>
            <person name="Spormann A.M."/>
            <person name="Op den Camp H."/>
            <person name="Overmann J."/>
            <person name="Amann R."/>
            <person name="Jetten M.S.M."/>
            <person name="Mascher T."/>
            <person name="Medema M.H."/>
            <person name="Devos D.P."/>
            <person name="Kaster A.-K."/>
            <person name="Ovreas L."/>
            <person name="Rohde M."/>
            <person name="Galperin M.Y."/>
            <person name="Jogler C."/>
        </authorList>
    </citation>
    <scope>NUCLEOTIDE SEQUENCE [LARGE SCALE GENOMIC DNA]</scope>
    <source>
        <strain evidence="2 3">Mal48</strain>
    </source>
</reference>
<protein>
    <recommendedName>
        <fullName evidence="1">STAS domain-containing protein</fullName>
    </recommendedName>
</protein>
<evidence type="ECO:0000259" key="1">
    <source>
        <dbReference type="PROSITE" id="PS50801"/>
    </source>
</evidence>
<gene>
    <name evidence="2" type="ORF">Mal48_41870</name>
</gene>
<dbReference type="OrthoDB" id="213402at2"/>
<evidence type="ECO:0000313" key="2">
    <source>
        <dbReference type="EMBL" id="QDT34914.1"/>
    </source>
</evidence>
<keyword evidence="3" id="KW-1185">Reference proteome</keyword>
<accession>A0A517QTE9</accession>
<dbReference type="Proteomes" id="UP000315724">
    <property type="component" value="Chromosome"/>
</dbReference>
<dbReference type="RefSeq" id="WP_145203617.1">
    <property type="nucleotide sequence ID" value="NZ_CP036267.1"/>
</dbReference>
<feature type="domain" description="STAS" evidence="1">
    <location>
        <begin position="27"/>
        <end position="113"/>
    </location>
</feature>
<dbReference type="SUPFAM" id="SSF52091">
    <property type="entry name" value="SpoIIaa-like"/>
    <property type="match status" value="1"/>
</dbReference>
<name>A0A517QTE9_9PLAN</name>
<dbReference type="KEGG" id="tpol:Mal48_41870"/>
<evidence type="ECO:0000313" key="3">
    <source>
        <dbReference type="Proteomes" id="UP000315724"/>
    </source>
</evidence>
<dbReference type="Gene3D" id="3.30.750.24">
    <property type="entry name" value="STAS domain"/>
    <property type="match status" value="1"/>
</dbReference>
<proteinExistence type="predicted"/>
<dbReference type="AlphaFoldDB" id="A0A517QTE9"/>
<dbReference type="InterPro" id="IPR036513">
    <property type="entry name" value="STAS_dom_sf"/>
</dbReference>
<sequence length="113" mass="12415">MNEPTPILEVYQVGPTTIVGFGGRDVLDNVNVAVCRKEILELIENVECETLAFDLTGVTLLPSGLLGLLTSITQQAVNVQLYNPSDDIQEVLETTRLNTLMEVKMVEIPKVDD</sequence>
<dbReference type="Pfam" id="PF01740">
    <property type="entry name" value="STAS"/>
    <property type="match status" value="1"/>
</dbReference>
<dbReference type="PROSITE" id="PS50801">
    <property type="entry name" value="STAS"/>
    <property type="match status" value="1"/>
</dbReference>
<dbReference type="EMBL" id="CP036267">
    <property type="protein sequence ID" value="QDT34914.1"/>
    <property type="molecule type" value="Genomic_DNA"/>
</dbReference>
<dbReference type="InterPro" id="IPR002645">
    <property type="entry name" value="STAS_dom"/>
</dbReference>